<evidence type="ECO:0000313" key="8">
    <source>
        <dbReference type="EMBL" id="TCZ66530.1"/>
    </source>
</evidence>
<feature type="domain" description="2Fe-2S ferredoxin-type" evidence="6">
    <location>
        <begin position="1"/>
        <end position="84"/>
    </location>
</feature>
<evidence type="ECO:0000259" key="6">
    <source>
        <dbReference type="PROSITE" id="PS51085"/>
    </source>
</evidence>
<dbReference type="Pfam" id="PF00111">
    <property type="entry name" value="Fer2"/>
    <property type="match status" value="1"/>
</dbReference>
<dbReference type="InterPro" id="IPR016208">
    <property type="entry name" value="Ald_Oxase/xanthine_DH-like"/>
</dbReference>
<dbReference type="InterPro" id="IPR005107">
    <property type="entry name" value="CO_DH_flav_C"/>
</dbReference>
<dbReference type="Pfam" id="PF01799">
    <property type="entry name" value="Fer2_2"/>
    <property type="match status" value="1"/>
</dbReference>
<comment type="caution">
    <text evidence="8">The sequence shown here is derived from an EMBL/GenBank/DDBJ whole genome shotgun (WGS) entry which is preliminary data.</text>
</comment>
<dbReference type="InterPro" id="IPR006058">
    <property type="entry name" value="2Fe2S_fd_BS"/>
</dbReference>
<dbReference type="AlphaFoldDB" id="A0A4V2WM50"/>
<dbReference type="InterPro" id="IPR036683">
    <property type="entry name" value="CO_DH_flav_C_dom_sf"/>
</dbReference>
<evidence type="ECO:0000256" key="2">
    <source>
        <dbReference type="ARBA" id="ARBA00022723"/>
    </source>
</evidence>
<dbReference type="SUPFAM" id="SSF55447">
    <property type="entry name" value="CO dehydrogenase flavoprotein C-terminal domain-like"/>
    <property type="match status" value="1"/>
</dbReference>
<dbReference type="PROSITE" id="PS51387">
    <property type="entry name" value="FAD_PCMH"/>
    <property type="match status" value="1"/>
</dbReference>
<dbReference type="SMART" id="SM01092">
    <property type="entry name" value="CO_deh_flav_C"/>
    <property type="match status" value="1"/>
</dbReference>
<keyword evidence="2" id="KW-0479">Metal-binding</keyword>
<dbReference type="GO" id="GO:0051537">
    <property type="term" value="F:2 iron, 2 sulfur cluster binding"/>
    <property type="evidence" value="ECO:0007669"/>
    <property type="project" value="InterPro"/>
</dbReference>
<dbReference type="PROSITE" id="PS00197">
    <property type="entry name" value="2FE2S_FER_1"/>
    <property type="match status" value="1"/>
</dbReference>
<dbReference type="Gene3D" id="3.30.390.50">
    <property type="entry name" value="CO dehydrogenase flavoprotein, C-terminal domain"/>
    <property type="match status" value="1"/>
</dbReference>
<dbReference type="PROSITE" id="PS51085">
    <property type="entry name" value="2FE2S_FER_2"/>
    <property type="match status" value="1"/>
</dbReference>
<dbReference type="InterPro" id="IPR016169">
    <property type="entry name" value="FAD-bd_PCMH_sub2"/>
</dbReference>
<dbReference type="OrthoDB" id="9796880at2"/>
<accession>A0A4V2WM50</accession>
<dbReference type="GO" id="GO:0016491">
    <property type="term" value="F:oxidoreductase activity"/>
    <property type="evidence" value="ECO:0007669"/>
    <property type="project" value="UniProtKB-KW"/>
</dbReference>
<name>A0A4V2WM50_9BACT</name>
<dbReference type="Gene3D" id="1.10.150.120">
    <property type="entry name" value="[2Fe-2S]-binding domain"/>
    <property type="match status" value="1"/>
</dbReference>
<dbReference type="Gene3D" id="3.30.465.10">
    <property type="match status" value="1"/>
</dbReference>
<keyword evidence="4" id="KW-0560">Oxidoreductase</keyword>
<dbReference type="Gene3D" id="3.10.20.30">
    <property type="match status" value="1"/>
</dbReference>
<dbReference type="Pfam" id="PF03450">
    <property type="entry name" value="CO_deh_flav_C"/>
    <property type="match status" value="1"/>
</dbReference>
<dbReference type="Pfam" id="PF00941">
    <property type="entry name" value="FAD_binding_5"/>
    <property type="match status" value="1"/>
</dbReference>
<dbReference type="PANTHER" id="PTHR45444:SF3">
    <property type="entry name" value="XANTHINE DEHYDROGENASE"/>
    <property type="match status" value="1"/>
</dbReference>
<dbReference type="InterPro" id="IPR001041">
    <property type="entry name" value="2Fe-2S_ferredoxin-type"/>
</dbReference>
<dbReference type="InterPro" id="IPR036884">
    <property type="entry name" value="2Fe-2S-bd_dom_sf"/>
</dbReference>
<keyword evidence="3" id="KW-0274">FAD</keyword>
<evidence type="ECO:0000313" key="9">
    <source>
        <dbReference type="Proteomes" id="UP000295164"/>
    </source>
</evidence>
<keyword evidence="1" id="KW-0285">Flavoprotein</keyword>
<keyword evidence="9" id="KW-1185">Reference proteome</keyword>
<keyword evidence="5" id="KW-0408">Iron</keyword>
<reference evidence="8 9" key="1">
    <citation type="submission" date="2019-03" db="EMBL/GenBank/DDBJ databases">
        <authorList>
            <person name="Kim M.K.M."/>
        </authorList>
    </citation>
    <scope>NUCLEOTIDE SEQUENCE [LARGE SCALE GENOMIC DNA]</scope>
    <source>
        <strain evidence="8 9">17J68-15</strain>
    </source>
</reference>
<organism evidence="8 9">
    <name type="scientific">Flaviaesturariibacter aridisoli</name>
    <dbReference type="NCBI Taxonomy" id="2545761"/>
    <lineage>
        <taxon>Bacteria</taxon>
        <taxon>Pseudomonadati</taxon>
        <taxon>Bacteroidota</taxon>
        <taxon>Chitinophagia</taxon>
        <taxon>Chitinophagales</taxon>
        <taxon>Chitinophagaceae</taxon>
        <taxon>Flaviaestuariibacter</taxon>
    </lineage>
</organism>
<proteinExistence type="predicted"/>
<evidence type="ECO:0000256" key="1">
    <source>
        <dbReference type="ARBA" id="ARBA00022630"/>
    </source>
</evidence>
<dbReference type="InterPro" id="IPR002346">
    <property type="entry name" value="Mopterin_DH_FAD-bd"/>
</dbReference>
<dbReference type="InterPro" id="IPR012675">
    <property type="entry name" value="Beta-grasp_dom_sf"/>
</dbReference>
<evidence type="ECO:0000256" key="3">
    <source>
        <dbReference type="ARBA" id="ARBA00022827"/>
    </source>
</evidence>
<dbReference type="InterPro" id="IPR036318">
    <property type="entry name" value="FAD-bd_PCMH-like_sf"/>
</dbReference>
<dbReference type="RefSeq" id="WP_131853841.1">
    <property type="nucleotide sequence ID" value="NZ_SKFH01000042.1"/>
</dbReference>
<dbReference type="Proteomes" id="UP000295164">
    <property type="component" value="Unassembled WGS sequence"/>
</dbReference>
<dbReference type="InterPro" id="IPR002888">
    <property type="entry name" value="2Fe-2S-bd"/>
</dbReference>
<dbReference type="SUPFAM" id="SSF54292">
    <property type="entry name" value="2Fe-2S ferredoxin-like"/>
    <property type="match status" value="1"/>
</dbReference>
<dbReference type="InterPro" id="IPR036010">
    <property type="entry name" value="2Fe-2S_ferredoxin-like_sf"/>
</dbReference>
<evidence type="ECO:0000256" key="5">
    <source>
        <dbReference type="ARBA" id="ARBA00023004"/>
    </source>
</evidence>
<protein>
    <submittedName>
        <fullName evidence="8">2Fe-2S iron-sulfur cluster binding domain-containing protein</fullName>
    </submittedName>
</protein>
<sequence length="471" mass="50741">MIRFLLNDTAVATDRAAGGTVLDFVRYHKRLTGTKIGCREGDCGACTVLVGDFENGRLIYRSATSCLMPLGNAAGKHVVTVEGLNMPGLSPVQQALVEANGTQCGFCTLGFVLSFTGFVLSPQARSYDEAIAAIDGNICRCTGYKSIERAARRITDDVQGKPAEGTLSWLVAEGFLPGYFSRIEEKLTILHQSQDDSNTPADALPIGGGTDLIVQRPEVVAHSNVQLLANDPTLKQIDFVDGVLRLGGGVTVTQLLESAVVNRFFPELAKHGKLVSSTPIRNMATLGGNLVNASPIGDFTIFLLALDARITLRSAEGRRTIALKDFYKGYKQLDKAPGELIETISLTPPAEGTFFNFEKVSKRTHLDIASVNSACQLRLDEAGKIAFIHLSAGGVGPVPKYLANTGAFLTGKEPTAENFAEALRLLHEEVSPISDARGTEAYKRLLLRQLFAAHLQCFELAPDFLTQLMPV</sequence>
<dbReference type="GO" id="GO:0005506">
    <property type="term" value="F:iron ion binding"/>
    <property type="evidence" value="ECO:0007669"/>
    <property type="project" value="InterPro"/>
</dbReference>
<dbReference type="GO" id="GO:0071949">
    <property type="term" value="F:FAD binding"/>
    <property type="evidence" value="ECO:0007669"/>
    <property type="project" value="InterPro"/>
</dbReference>
<evidence type="ECO:0000256" key="4">
    <source>
        <dbReference type="ARBA" id="ARBA00023002"/>
    </source>
</evidence>
<dbReference type="SUPFAM" id="SSF47741">
    <property type="entry name" value="CO dehydrogenase ISP C-domain like"/>
    <property type="match status" value="1"/>
</dbReference>
<dbReference type="CDD" id="cd00207">
    <property type="entry name" value="fer2"/>
    <property type="match status" value="1"/>
</dbReference>
<feature type="domain" description="FAD-binding PCMH-type" evidence="7">
    <location>
        <begin position="162"/>
        <end position="351"/>
    </location>
</feature>
<dbReference type="PANTHER" id="PTHR45444">
    <property type="entry name" value="XANTHINE DEHYDROGENASE"/>
    <property type="match status" value="1"/>
</dbReference>
<dbReference type="InterPro" id="IPR016166">
    <property type="entry name" value="FAD-bd_PCMH"/>
</dbReference>
<dbReference type="SUPFAM" id="SSF56176">
    <property type="entry name" value="FAD-binding/transporter-associated domain-like"/>
    <property type="match status" value="1"/>
</dbReference>
<dbReference type="EMBL" id="SKFH01000042">
    <property type="protein sequence ID" value="TCZ66530.1"/>
    <property type="molecule type" value="Genomic_DNA"/>
</dbReference>
<evidence type="ECO:0000259" key="7">
    <source>
        <dbReference type="PROSITE" id="PS51387"/>
    </source>
</evidence>
<gene>
    <name evidence="8" type="ORF">E0486_16580</name>
</gene>